<dbReference type="PROSITE" id="PS50850">
    <property type="entry name" value="MFS"/>
    <property type="match status" value="1"/>
</dbReference>
<feature type="transmembrane region" description="Helical" evidence="8">
    <location>
        <begin position="45"/>
        <end position="67"/>
    </location>
</feature>
<feature type="domain" description="Major facilitator superfamily (MFS) profile" evidence="9">
    <location>
        <begin position="10"/>
        <end position="460"/>
    </location>
</feature>
<evidence type="ECO:0000256" key="6">
    <source>
        <dbReference type="ARBA" id="ARBA00022989"/>
    </source>
</evidence>
<dbReference type="RefSeq" id="WP_147058971.1">
    <property type="nucleotide sequence ID" value="NZ_BJYL01000034.1"/>
</dbReference>
<dbReference type="SUPFAM" id="SSF103473">
    <property type="entry name" value="MFS general substrate transporter"/>
    <property type="match status" value="1"/>
</dbReference>
<feature type="transmembrane region" description="Helical" evidence="8">
    <location>
        <begin position="386"/>
        <end position="413"/>
    </location>
</feature>
<dbReference type="GO" id="GO:0005886">
    <property type="term" value="C:plasma membrane"/>
    <property type="evidence" value="ECO:0007669"/>
    <property type="project" value="UniProtKB-SubCell"/>
</dbReference>
<keyword evidence="6 8" id="KW-1133">Transmembrane helix</keyword>
<keyword evidence="5 8" id="KW-0812">Transmembrane</keyword>
<keyword evidence="7 8" id="KW-0472">Membrane</keyword>
<comment type="similarity">
    <text evidence="2">Belongs to the major facilitator superfamily. EmrB family.</text>
</comment>
<feature type="transmembrane region" description="Helical" evidence="8">
    <location>
        <begin position="353"/>
        <end position="374"/>
    </location>
</feature>
<feature type="transmembrane region" description="Helical" evidence="8">
    <location>
        <begin position="329"/>
        <end position="347"/>
    </location>
</feature>
<proteinExistence type="inferred from homology"/>
<dbReference type="Pfam" id="PF07690">
    <property type="entry name" value="MFS_1"/>
    <property type="match status" value="1"/>
</dbReference>
<accession>A0A511ZA08</accession>
<feature type="transmembrane region" description="Helical" evidence="8">
    <location>
        <begin position="79"/>
        <end position="100"/>
    </location>
</feature>
<evidence type="ECO:0000256" key="8">
    <source>
        <dbReference type="SAM" id="Phobius"/>
    </source>
</evidence>
<evidence type="ECO:0000256" key="5">
    <source>
        <dbReference type="ARBA" id="ARBA00022692"/>
    </source>
</evidence>
<evidence type="ECO:0000313" key="10">
    <source>
        <dbReference type="EMBL" id="GEN84272.1"/>
    </source>
</evidence>
<feature type="transmembrane region" description="Helical" evidence="8">
    <location>
        <begin position="290"/>
        <end position="317"/>
    </location>
</feature>
<dbReference type="InterPro" id="IPR011701">
    <property type="entry name" value="MFS"/>
</dbReference>
<keyword evidence="11" id="KW-1185">Reference proteome</keyword>
<name>A0A511ZA08_9BACL</name>
<reference evidence="10 11" key="1">
    <citation type="submission" date="2019-07" db="EMBL/GenBank/DDBJ databases">
        <title>Whole genome shotgun sequence of Sporosarcina luteola NBRC 105378.</title>
        <authorList>
            <person name="Hosoyama A."/>
            <person name="Uohara A."/>
            <person name="Ohji S."/>
            <person name="Ichikawa N."/>
        </authorList>
    </citation>
    <scope>NUCLEOTIDE SEQUENCE [LARGE SCALE GENOMIC DNA]</scope>
    <source>
        <strain evidence="10 11">NBRC 105378</strain>
    </source>
</reference>
<keyword evidence="3" id="KW-0813">Transport</keyword>
<dbReference type="EMBL" id="BJYL01000034">
    <property type="protein sequence ID" value="GEN84272.1"/>
    <property type="molecule type" value="Genomic_DNA"/>
</dbReference>
<dbReference type="Proteomes" id="UP000321901">
    <property type="component" value="Unassembled WGS sequence"/>
</dbReference>
<dbReference type="PANTHER" id="PTHR42718:SF9">
    <property type="entry name" value="MAJOR FACILITATOR SUPERFAMILY MULTIDRUG TRANSPORTER MFSC"/>
    <property type="match status" value="1"/>
</dbReference>
<evidence type="ECO:0000256" key="1">
    <source>
        <dbReference type="ARBA" id="ARBA00004651"/>
    </source>
</evidence>
<dbReference type="OrthoDB" id="9816041at2"/>
<dbReference type="InterPro" id="IPR036259">
    <property type="entry name" value="MFS_trans_sf"/>
</dbReference>
<evidence type="ECO:0000256" key="2">
    <source>
        <dbReference type="ARBA" id="ARBA00008537"/>
    </source>
</evidence>
<dbReference type="NCBIfam" id="TIGR00711">
    <property type="entry name" value="efflux_EmrB"/>
    <property type="match status" value="1"/>
</dbReference>
<dbReference type="InterPro" id="IPR020846">
    <property type="entry name" value="MFS_dom"/>
</dbReference>
<feature type="transmembrane region" description="Helical" evidence="8">
    <location>
        <begin position="220"/>
        <end position="243"/>
    </location>
</feature>
<sequence length="460" mass="49549">MNKEIKTGPIMTALLVAGFVGLFSETALNIALGELSHIFEVDPTTIQWLATGYFLTLGILVPVTGILMQKFTTRQMFMASLFFSIIGTVLAAIAPVFSLLLTARVIQAAGLAIILPLTQNVIFTIYPPNKRGGAMGIMGLVILAGPAFGPTLSGFILDTMSWHWIFWFTIPFLLFSLIFGYVFIPNVNETRQVSIDSLSVILSTIGFGGVVYGVSVGGDLGWTNGTVLGTIVVGLLALVLFAVRQTKMQQPMLNLKAFNYPMFVLGLMMNIIVFLNMLSMLVILPMYMQMALLVSAFVTGLILLPGSILNCILAPIIGRLFDKYGPRAVITPGTILIVIGYGLYAMYGTETAIWMLVVTHIIMMLGVGMVLASVQTNTLNALPRQFYPDGIAITQTSQQVAGAIGIAIMVSLFTAKQNNLLAGVASDFQTAAATGSAFVFKISLLLAIVNVILSLFMKRT</sequence>
<dbReference type="Gene3D" id="1.20.1250.20">
    <property type="entry name" value="MFS general substrate transporter like domains"/>
    <property type="match status" value="1"/>
</dbReference>
<feature type="transmembrane region" description="Helical" evidence="8">
    <location>
        <begin position="263"/>
        <end position="284"/>
    </location>
</feature>
<protein>
    <submittedName>
        <fullName evidence="10">Lincomycin resistance protein LmrB</fullName>
    </submittedName>
</protein>
<feature type="transmembrane region" description="Helical" evidence="8">
    <location>
        <begin position="106"/>
        <end position="126"/>
    </location>
</feature>
<dbReference type="CDD" id="cd17503">
    <property type="entry name" value="MFS_LmrB_MDR_like"/>
    <property type="match status" value="1"/>
</dbReference>
<feature type="transmembrane region" description="Helical" evidence="8">
    <location>
        <begin position="12"/>
        <end position="33"/>
    </location>
</feature>
<feature type="transmembrane region" description="Helical" evidence="8">
    <location>
        <begin position="433"/>
        <end position="456"/>
    </location>
</feature>
<evidence type="ECO:0000256" key="3">
    <source>
        <dbReference type="ARBA" id="ARBA00022448"/>
    </source>
</evidence>
<comment type="subcellular location">
    <subcellularLocation>
        <location evidence="1">Cell membrane</location>
        <topology evidence="1">Multi-pass membrane protein</topology>
    </subcellularLocation>
</comment>
<evidence type="ECO:0000256" key="4">
    <source>
        <dbReference type="ARBA" id="ARBA00022475"/>
    </source>
</evidence>
<feature type="transmembrane region" description="Helical" evidence="8">
    <location>
        <begin position="195"/>
        <end position="214"/>
    </location>
</feature>
<gene>
    <name evidence="10" type="primary">lmrB</name>
    <name evidence="10" type="ORF">SLU01_25840</name>
</gene>
<evidence type="ECO:0000259" key="9">
    <source>
        <dbReference type="PROSITE" id="PS50850"/>
    </source>
</evidence>
<dbReference type="AlphaFoldDB" id="A0A511ZA08"/>
<dbReference type="GO" id="GO:0022857">
    <property type="term" value="F:transmembrane transporter activity"/>
    <property type="evidence" value="ECO:0007669"/>
    <property type="project" value="InterPro"/>
</dbReference>
<dbReference type="PRINTS" id="PR01036">
    <property type="entry name" value="TCRTETB"/>
</dbReference>
<feature type="transmembrane region" description="Helical" evidence="8">
    <location>
        <begin position="133"/>
        <end position="156"/>
    </location>
</feature>
<comment type="caution">
    <text evidence="10">The sequence shown here is derived from an EMBL/GenBank/DDBJ whole genome shotgun (WGS) entry which is preliminary data.</text>
</comment>
<dbReference type="InterPro" id="IPR004638">
    <property type="entry name" value="EmrB-like"/>
</dbReference>
<evidence type="ECO:0000256" key="7">
    <source>
        <dbReference type="ARBA" id="ARBA00023136"/>
    </source>
</evidence>
<evidence type="ECO:0000313" key="11">
    <source>
        <dbReference type="Proteomes" id="UP000321901"/>
    </source>
</evidence>
<organism evidence="10 11">
    <name type="scientific">Sporosarcina luteola</name>
    <dbReference type="NCBI Taxonomy" id="582850"/>
    <lineage>
        <taxon>Bacteria</taxon>
        <taxon>Bacillati</taxon>
        <taxon>Bacillota</taxon>
        <taxon>Bacilli</taxon>
        <taxon>Bacillales</taxon>
        <taxon>Caryophanaceae</taxon>
        <taxon>Sporosarcina</taxon>
    </lineage>
</organism>
<feature type="transmembrane region" description="Helical" evidence="8">
    <location>
        <begin position="162"/>
        <end position="183"/>
    </location>
</feature>
<dbReference type="PANTHER" id="PTHR42718">
    <property type="entry name" value="MAJOR FACILITATOR SUPERFAMILY MULTIDRUG TRANSPORTER MFSC"/>
    <property type="match status" value="1"/>
</dbReference>
<keyword evidence="4" id="KW-1003">Cell membrane</keyword>
<dbReference type="Gene3D" id="1.20.1720.10">
    <property type="entry name" value="Multidrug resistance protein D"/>
    <property type="match status" value="1"/>
</dbReference>